<proteinExistence type="predicted"/>
<dbReference type="EMBL" id="CP100390">
    <property type="protein sequence ID" value="UZE94424.1"/>
    <property type="molecule type" value="Genomic_DNA"/>
</dbReference>
<feature type="domain" description="WCX" evidence="1">
    <location>
        <begin position="252"/>
        <end position="328"/>
    </location>
</feature>
<dbReference type="InterPro" id="IPR057727">
    <property type="entry name" value="WCX_dom"/>
</dbReference>
<evidence type="ECO:0000259" key="1">
    <source>
        <dbReference type="Pfam" id="PF25583"/>
    </source>
</evidence>
<name>A0ABY6MX71_9ALTE</name>
<keyword evidence="3" id="KW-1185">Reference proteome</keyword>
<dbReference type="Pfam" id="PF25583">
    <property type="entry name" value="WCX"/>
    <property type="match status" value="1"/>
</dbReference>
<gene>
    <name evidence="2" type="ORF">NKI27_09980</name>
</gene>
<dbReference type="Proteomes" id="UP001163739">
    <property type="component" value="Chromosome"/>
</dbReference>
<reference evidence="2" key="1">
    <citation type="submission" date="2022-06" db="EMBL/GenBank/DDBJ databases">
        <title>Alkalimarinus sp. nov., isolated from gut of a Alitta virens.</title>
        <authorList>
            <person name="Yang A.I."/>
            <person name="Shin N.-R."/>
        </authorList>
    </citation>
    <scope>NUCLEOTIDE SEQUENCE</scope>
    <source>
        <strain evidence="2">A2M4</strain>
    </source>
</reference>
<evidence type="ECO:0000313" key="3">
    <source>
        <dbReference type="Proteomes" id="UP001163739"/>
    </source>
</evidence>
<dbReference type="RefSeq" id="WP_265045918.1">
    <property type="nucleotide sequence ID" value="NZ_CP100390.1"/>
</dbReference>
<organism evidence="2 3">
    <name type="scientific">Alkalimarinus alittae</name>
    <dbReference type="NCBI Taxonomy" id="2961619"/>
    <lineage>
        <taxon>Bacteria</taxon>
        <taxon>Pseudomonadati</taxon>
        <taxon>Pseudomonadota</taxon>
        <taxon>Gammaproteobacteria</taxon>
        <taxon>Alteromonadales</taxon>
        <taxon>Alteromonadaceae</taxon>
        <taxon>Alkalimarinus</taxon>
    </lineage>
</organism>
<sequence length="341" mass="38609">MSDVLLRRLAILKSIPVYPRKVSTRQLFSYLENNGYSTTIRTIQRDLEYLSGSGIFGIGVDSDSKPAGWYWLKESKTVMLPNLDIPTAIAYKMMSGDAARLFPQSILGHLSPFFEQADQLLNNRSEWNNKIVWTTSATKQYLSGVTDTCSREAIYEALEKGVCIAAEFGRFFGSAELRYIQYDCIHPLGILLSENISYLIARLDGSNRVYYFPVHPIKNVVLINMNITFPEGVNIKGFIDRHPLTIVFQKNVDLILNVDCRLANYLVEHPIGEGQRFLNLKNKRYQVSVTADDTSTLRTMMLSFGSSMTVIKPEKLKAFIQVELKKALDGYVYDNPGLNSD</sequence>
<evidence type="ECO:0000313" key="2">
    <source>
        <dbReference type="EMBL" id="UZE94424.1"/>
    </source>
</evidence>
<accession>A0ABY6MX71</accession>
<protein>
    <submittedName>
        <fullName evidence="2">WYL domain-containing protein</fullName>
    </submittedName>
</protein>